<feature type="transmembrane region" description="Helical" evidence="1">
    <location>
        <begin position="52"/>
        <end position="70"/>
    </location>
</feature>
<feature type="transmembrane region" description="Helical" evidence="1">
    <location>
        <begin position="133"/>
        <end position="157"/>
    </location>
</feature>
<dbReference type="Proteomes" id="UP000095003">
    <property type="component" value="Unassembled WGS sequence"/>
</dbReference>
<accession>A0A1E3AZQ0</accession>
<feature type="transmembrane region" description="Helical" evidence="1">
    <location>
        <begin position="12"/>
        <end position="32"/>
    </location>
</feature>
<reference evidence="2 3" key="1">
    <citation type="submission" date="2016-07" db="EMBL/GenBank/DDBJ databases">
        <title>Characterization of isolates of Eisenbergiella tayi derived from blood cultures, using whole genome sequencing.</title>
        <authorList>
            <person name="Burdz T."/>
            <person name="Wiebe D."/>
            <person name="Huynh C."/>
            <person name="Bernard K."/>
        </authorList>
    </citation>
    <scope>NUCLEOTIDE SEQUENCE [LARGE SCALE GENOMIC DNA]</scope>
    <source>
        <strain evidence="2 3">NML 120489</strain>
    </source>
</reference>
<feature type="transmembrane region" description="Helical" evidence="1">
    <location>
        <begin position="214"/>
        <end position="233"/>
    </location>
</feature>
<dbReference type="AlphaFoldDB" id="A0A1E3AZQ0"/>
<dbReference type="EMBL" id="MCGI01000001">
    <property type="protein sequence ID" value="ODM14119.1"/>
    <property type="molecule type" value="Genomic_DNA"/>
</dbReference>
<dbReference type="RefSeq" id="WP_069156491.1">
    <property type="nucleotide sequence ID" value="NZ_DBFYTC010000231.1"/>
</dbReference>
<feature type="transmembrane region" description="Helical" evidence="1">
    <location>
        <begin position="164"/>
        <end position="183"/>
    </location>
</feature>
<proteinExistence type="predicted"/>
<gene>
    <name evidence="2" type="ORF">BEH84_01840</name>
</gene>
<name>A0A1E3AZQ0_9FIRM</name>
<keyword evidence="1" id="KW-1133">Transmembrane helix</keyword>
<evidence type="ECO:0000256" key="1">
    <source>
        <dbReference type="SAM" id="Phobius"/>
    </source>
</evidence>
<comment type="caution">
    <text evidence="2">The sequence shown here is derived from an EMBL/GenBank/DDBJ whole genome shotgun (WGS) entry which is preliminary data.</text>
</comment>
<feature type="transmembrane region" description="Helical" evidence="1">
    <location>
        <begin position="105"/>
        <end position="127"/>
    </location>
</feature>
<organism evidence="2 3">
    <name type="scientific">Eisenbergiella tayi</name>
    <dbReference type="NCBI Taxonomy" id="1432052"/>
    <lineage>
        <taxon>Bacteria</taxon>
        <taxon>Bacillati</taxon>
        <taxon>Bacillota</taxon>
        <taxon>Clostridia</taxon>
        <taxon>Lachnospirales</taxon>
        <taxon>Lachnospiraceae</taxon>
        <taxon>Eisenbergiella</taxon>
    </lineage>
</organism>
<dbReference type="PATRIC" id="fig|1432052.3.peg.2015"/>
<sequence>MNKIYQYELRRILRSKFFWGLLAVCLFFGWNILQTSTIKGVAHTAPFSPWSFGAYMARIMPLLGVALLFFQWNQCNEKSRQFGRLTDAAPVEQGKYLLVKCAAAVTAWLLLALILTALGLGFLVIMFGRNVPVGMLLLTAAITLLPALLFLAGMGLLAGRIHSGLLFGLMALALGAGFIPLPMNIDLYGYSFFTEYPLTMELLDPAFSMPGGMIVSRVIFLLAGIGFLVFAVWRNKKAVSF</sequence>
<protein>
    <submittedName>
        <fullName evidence="2">ABC-2 family transporter protein</fullName>
    </submittedName>
</protein>
<keyword evidence="1" id="KW-0472">Membrane</keyword>
<evidence type="ECO:0000313" key="2">
    <source>
        <dbReference type="EMBL" id="ODM14119.1"/>
    </source>
</evidence>
<evidence type="ECO:0000313" key="3">
    <source>
        <dbReference type="Proteomes" id="UP000095003"/>
    </source>
</evidence>
<keyword evidence="1" id="KW-0812">Transmembrane</keyword>